<proteinExistence type="predicted"/>
<reference evidence="2" key="1">
    <citation type="submission" date="2018-05" db="EMBL/GenBank/DDBJ databases">
        <authorList>
            <person name="Lanie J.A."/>
            <person name="Ng W.-L."/>
            <person name="Kazmierczak K.M."/>
            <person name="Andrzejewski T.M."/>
            <person name="Davidsen T.M."/>
            <person name="Wayne K.J."/>
            <person name="Tettelin H."/>
            <person name="Glass J.I."/>
            <person name="Rusch D."/>
            <person name="Podicherti R."/>
            <person name="Tsui H.-C.T."/>
            <person name="Winkler M.E."/>
        </authorList>
    </citation>
    <scope>NUCLEOTIDE SEQUENCE</scope>
</reference>
<sequence length="41" mass="4222">VILRIPDADYSGTTTGSPTVDTSSVADETILIFNGDGSYTA</sequence>
<organism evidence="2">
    <name type="scientific">marine metagenome</name>
    <dbReference type="NCBI Taxonomy" id="408172"/>
    <lineage>
        <taxon>unclassified sequences</taxon>
        <taxon>metagenomes</taxon>
        <taxon>ecological metagenomes</taxon>
    </lineage>
</organism>
<feature type="region of interest" description="Disordered" evidence="1">
    <location>
        <begin position="1"/>
        <end position="21"/>
    </location>
</feature>
<dbReference type="EMBL" id="UINC01196610">
    <property type="protein sequence ID" value="SVE13692.1"/>
    <property type="molecule type" value="Genomic_DNA"/>
</dbReference>
<accession>A0A383B152</accession>
<gene>
    <name evidence="2" type="ORF">METZ01_LOCUS466546</name>
</gene>
<feature type="non-terminal residue" evidence="2">
    <location>
        <position position="1"/>
    </location>
</feature>
<protein>
    <submittedName>
        <fullName evidence="2">Uncharacterized protein</fullName>
    </submittedName>
</protein>
<evidence type="ECO:0000256" key="1">
    <source>
        <dbReference type="SAM" id="MobiDB-lite"/>
    </source>
</evidence>
<name>A0A383B152_9ZZZZ</name>
<dbReference type="AlphaFoldDB" id="A0A383B152"/>
<evidence type="ECO:0000313" key="2">
    <source>
        <dbReference type="EMBL" id="SVE13692.1"/>
    </source>
</evidence>
<feature type="compositionally biased region" description="Polar residues" evidence="1">
    <location>
        <begin position="11"/>
        <end position="21"/>
    </location>
</feature>